<comment type="caution">
    <text evidence="1">The sequence shown here is derived from an EMBL/GenBank/DDBJ whole genome shotgun (WGS) entry which is preliminary data.</text>
</comment>
<sequence length="79" mass="9051">MINETEEDRAEGYTGKEMCETIVEAFKKIGVAPHVVAQEIWNYSPTGELFEVLMLHDWAMVTLGRREKSVYSELGENNE</sequence>
<reference evidence="1" key="1">
    <citation type="journal article" date="2014" name="Front. Microbiol.">
        <title>High frequency of phylogenetically diverse reductive dehalogenase-homologous genes in deep subseafloor sedimentary metagenomes.</title>
        <authorList>
            <person name="Kawai M."/>
            <person name="Futagami T."/>
            <person name="Toyoda A."/>
            <person name="Takaki Y."/>
            <person name="Nishi S."/>
            <person name="Hori S."/>
            <person name="Arai W."/>
            <person name="Tsubouchi T."/>
            <person name="Morono Y."/>
            <person name="Uchiyama I."/>
            <person name="Ito T."/>
            <person name="Fujiyama A."/>
            <person name="Inagaki F."/>
            <person name="Takami H."/>
        </authorList>
    </citation>
    <scope>NUCLEOTIDE SEQUENCE</scope>
    <source>
        <strain evidence="1">Expedition CK06-06</strain>
    </source>
</reference>
<accession>X0VLR5</accession>
<evidence type="ECO:0000313" key="1">
    <source>
        <dbReference type="EMBL" id="GAG13433.1"/>
    </source>
</evidence>
<organism evidence="1">
    <name type="scientific">marine sediment metagenome</name>
    <dbReference type="NCBI Taxonomy" id="412755"/>
    <lineage>
        <taxon>unclassified sequences</taxon>
        <taxon>metagenomes</taxon>
        <taxon>ecological metagenomes</taxon>
    </lineage>
</organism>
<proteinExistence type="predicted"/>
<name>X0VLR5_9ZZZZ</name>
<protein>
    <submittedName>
        <fullName evidence="1">Uncharacterized protein</fullName>
    </submittedName>
</protein>
<gene>
    <name evidence="1" type="ORF">S01H1_37690</name>
</gene>
<dbReference type="EMBL" id="BARS01023680">
    <property type="protein sequence ID" value="GAG13433.1"/>
    <property type="molecule type" value="Genomic_DNA"/>
</dbReference>
<dbReference type="AlphaFoldDB" id="X0VLR5"/>